<dbReference type="AlphaFoldDB" id="A0A086T3C7"/>
<dbReference type="PANTHER" id="PTHR15157:SF13">
    <property type="entry name" value="AUTOPHAGY-RELATED PROTEIN 14"/>
    <property type="match status" value="1"/>
</dbReference>
<evidence type="ECO:0000256" key="3">
    <source>
        <dbReference type="ARBA" id="ARBA00023054"/>
    </source>
</evidence>
<sequence>MACDICRRGHDAKRLPFLCAVDARNQAYEGRIKHLQLLLENDGLRSQIHELLADPVPSSSEALEVLRSQQMMTEDRTAQIVQAADKLRNEIKAARDEIQSRKEALSRRKSDLAAVSDGLKERRARQQHEVERSTQMLKFRWSQSANDMVDTRIFLCDEAASVYGLKRLVKRGNKNPEYQIGGVPVVDLVSMNSLSPELITTSLGHISHILMLASRYLAVRLPAEVTTPHADYPYPTIFHLSCSYRHDKLAFPGTSGATTPIQSASEPTTRHIPRPRPLYIHKPLPQLLKDDPAAYSSFLEGVALLAYDIAWLCSSQGIPVIDKNAFDDICQMGRNLHHLLVKPHGTGTADDSKNVKPDDGTSDRPLFGRYSHATMYYFLSGAKGTDFAKTFQLPNPMKLADKLKKKLAGDAPAPDWEVLDDDAWMDMPAEELVHVHNAAQPDKRKATALKEKSKASSGSKGSSGSNGWTKVR</sequence>
<feature type="compositionally biased region" description="Basic and acidic residues" evidence="5">
    <location>
        <begin position="441"/>
        <end position="454"/>
    </location>
</feature>
<organism evidence="6 7">
    <name type="scientific">Hapsidospora chrysogenum (strain ATCC 11550 / CBS 779.69 / DSM 880 / IAM 14645 / JCM 23072 / IMI 49137)</name>
    <name type="common">Acremonium chrysogenum</name>
    <dbReference type="NCBI Taxonomy" id="857340"/>
    <lineage>
        <taxon>Eukaryota</taxon>
        <taxon>Fungi</taxon>
        <taxon>Dikarya</taxon>
        <taxon>Ascomycota</taxon>
        <taxon>Pezizomycotina</taxon>
        <taxon>Sordariomycetes</taxon>
        <taxon>Hypocreomycetidae</taxon>
        <taxon>Hypocreales</taxon>
        <taxon>Bionectriaceae</taxon>
        <taxon>Hapsidospora</taxon>
    </lineage>
</organism>
<dbReference type="Pfam" id="PF10186">
    <property type="entry name" value="ATG14"/>
    <property type="match status" value="1"/>
</dbReference>
<name>A0A086T3C7_HAPC1</name>
<dbReference type="OrthoDB" id="16772at2759"/>
<feature type="region of interest" description="Disordered" evidence="5">
    <location>
        <begin position="436"/>
        <end position="472"/>
    </location>
</feature>
<dbReference type="GO" id="GO:0005768">
    <property type="term" value="C:endosome"/>
    <property type="evidence" value="ECO:0007669"/>
    <property type="project" value="TreeGrafter"/>
</dbReference>
<reference evidence="7" key="1">
    <citation type="journal article" date="2014" name="Genome Announc.">
        <title>Genome sequence and annotation of Acremonium chrysogenum, producer of the beta-lactam antibiotic cephalosporin C.</title>
        <authorList>
            <person name="Terfehr D."/>
            <person name="Dahlmann T.A."/>
            <person name="Specht T."/>
            <person name="Zadra I."/>
            <person name="Kuernsteiner H."/>
            <person name="Kueck U."/>
        </authorList>
    </citation>
    <scope>NUCLEOTIDE SEQUENCE [LARGE SCALE GENOMIC DNA]</scope>
    <source>
        <strain evidence="7">ATCC 11550 / CBS 779.69 / DSM 880 / IAM 14645 / JCM 23072 / IMI 49137</strain>
    </source>
</reference>
<keyword evidence="7" id="KW-1185">Reference proteome</keyword>
<dbReference type="GO" id="GO:0000323">
    <property type="term" value="C:lytic vacuole"/>
    <property type="evidence" value="ECO:0007669"/>
    <property type="project" value="TreeGrafter"/>
</dbReference>
<evidence type="ECO:0000313" key="6">
    <source>
        <dbReference type="EMBL" id="KFH43859.1"/>
    </source>
</evidence>
<evidence type="ECO:0000256" key="1">
    <source>
        <dbReference type="ARBA" id="ARBA00009574"/>
    </source>
</evidence>
<feature type="compositionally biased region" description="Polar residues" evidence="5">
    <location>
        <begin position="255"/>
        <end position="267"/>
    </location>
</feature>
<evidence type="ECO:0000256" key="5">
    <source>
        <dbReference type="SAM" id="MobiDB-lite"/>
    </source>
</evidence>
<feature type="coiled-coil region" evidence="4">
    <location>
        <begin position="77"/>
        <end position="108"/>
    </location>
</feature>
<feature type="compositionally biased region" description="Basic and acidic residues" evidence="5">
    <location>
        <begin position="350"/>
        <end position="362"/>
    </location>
</feature>
<feature type="region of interest" description="Disordered" evidence="5">
    <location>
        <begin position="344"/>
        <end position="363"/>
    </location>
</feature>
<evidence type="ECO:0000256" key="4">
    <source>
        <dbReference type="SAM" id="Coils"/>
    </source>
</evidence>
<evidence type="ECO:0000313" key="7">
    <source>
        <dbReference type="Proteomes" id="UP000029964"/>
    </source>
</evidence>
<protein>
    <recommendedName>
        <fullName evidence="2">Autophagy-related protein 14</fullName>
    </recommendedName>
</protein>
<feature type="region of interest" description="Disordered" evidence="5">
    <location>
        <begin position="255"/>
        <end position="276"/>
    </location>
</feature>
<dbReference type="GO" id="GO:0032991">
    <property type="term" value="C:protein-containing complex"/>
    <property type="evidence" value="ECO:0007669"/>
    <property type="project" value="UniProtKB-ARBA"/>
</dbReference>
<feature type="compositionally biased region" description="Low complexity" evidence="5">
    <location>
        <begin position="455"/>
        <end position="465"/>
    </location>
</feature>
<accession>A0A086T3C7</accession>
<dbReference type="EMBL" id="JPKY01000060">
    <property type="protein sequence ID" value="KFH43859.1"/>
    <property type="molecule type" value="Genomic_DNA"/>
</dbReference>
<proteinExistence type="inferred from homology"/>
<dbReference type="InterPro" id="IPR018791">
    <property type="entry name" value="UV_resistance/autophagy_Atg14"/>
</dbReference>
<comment type="caution">
    <text evidence="6">The sequence shown here is derived from an EMBL/GenBank/DDBJ whole genome shotgun (WGS) entry which is preliminary data.</text>
</comment>
<dbReference type="Proteomes" id="UP000029964">
    <property type="component" value="Unassembled WGS sequence"/>
</dbReference>
<dbReference type="GO" id="GO:0000149">
    <property type="term" value="F:SNARE binding"/>
    <property type="evidence" value="ECO:0007669"/>
    <property type="project" value="TreeGrafter"/>
</dbReference>
<dbReference type="PANTHER" id="PTHR15157">
    <property type="entry name" value="UV RADIATION RESISTANCE-ASSOCIATED GENE PROTEIN"/>
    <property type="match status" value="1"/>
</dbReference>
<dbReference type="GO" id="GO:0035493">
    <property type="term" value="P:SNARE complex assembly"/>
    <property type="evidence" value="ECO:0007669"/>
    <property type="project" value="TreeGrafter"/>
</dbReference>
<keyword evidence="3 4" id="KW-0175">Coiled coil</keyword>
<comment type="similarity">
    <text evidence="1">Belongs to the ATG14 family.</text>
</comment>
<evidence type="ECO:0000256" key="2">
    <source>
        <dbReference type="ARBA" id="ARBA00013807"/>
    </source>
</evidence>
<dbReference type="HOGENOM" id="CLU_021590_1_0_1"/>
<gene>
    <name evidence="6" type="ORF">ACRE_053860</name>
</gene>